<comment type="subcellular location">
    <subcellularLocation>
        <location evidence="1">Nucleus</location>
    </subcellularLocation>
</comment>
<keyword evidence="5" id="KW-0539">Nucleus</keyword>
<name>A0A9N9I8Y2_9GLOM</name>
<dbReference type="SUPFAM" id="SSF53098">
    <property type="entry name" value="Ribonuclease H-like"/>
    <property type="match status" value="1"/>
</dbReference>
<dbReference type="InterPro" id="IPR012337">
    <property type="entry name" value="RNaseH-like_sf"/>
</dbReference>
<evidence type="ECO:0000256" key="3">
    <source>
        <dbReference type="ARBA" id="ARBA00022771"/>
    </source>
</evidence>
<comment type="caution">
    <text evidence="7">The sequence shown here is derived from an EMBL/GenBank/DDBJ whole genome shotgun (WGS) entry which is preliminary data.</text>
</comment>
<reference evidence="7" key="1">
    <citation type="submission" date="2021-06" db="EMBL/GenBank/DDBJ databases">
        <authorList>
            <person name="Kallberg Y."/>
            <person name="Tangrot J."/>
            <person name="Rosling A."/>
        </authorList>
    </citation>
    <scope>NUCLEOTIDE SEQUENCE</scope>
    <source>
        <strain evidence="7">IN212</strain>
    </source>
</reference>
<keyword evidence="8" id="KW-1185">Reference proteome</keyword>
<dbReference type="GO" id="GO:0008270">
    <property type="term" value="F:zinc ion binding"/>
    <property type="evidence" value="ECO:0007669"/>
    <property type="project" value="UniProtKB-KW"/>
</dbReference>
<accession>A0A9N9I8Y2</accession>
<dbReference type="OrthoDB" id="2448202at2759"/>
<evidence type="ECO:0000256" key="2">
    <source>
        <dbReference type="ARBA" id="ARBA00022723"/>
    </source>
</evidence>
<feature type="compositionally biased region" description="Basic and acidic residues" evidence="6">
    <location>
        <begin position="11"/>
        <end position="21"/>
    </location>
</feature>
<protein>
    <submittedName>
        <fullName evidence="7">1983_t:CDS:1</fullName>
    </submittedName>
</protein>
<dbReference type="AlphaFoldDB" id="A0A9N9I8Y2"/>
<keyword evidence="2" id="KW-0479">Metal-binding</keyword>
<feature type="compositionally biased region" description="Polar residues" evidence="6">
    <location>
        <begin position="23"/>
        <end position="37"/>
    </location>
</feature>
<evidence type="ECO:0000256" key="4">
    <source>
        <dbReference type="ARBA" id="ARBA00022833"/>
    </source>
</evidence>
<gene>
    <name evidence="7" type="ORF">RFULGI_LOCUS11785</name>
</gene>
<dbReference type="GO" id="GO:0005634">
    <property type="term" value="C:nucleus"/>
    <property type="evidence" value="ECO:0007669"/>
    <property type="project" value="UniProtKB-SubCell"/>
</dbReference>
<feature type="compositionally biased region" description="Acidic residues" evidence="6">
    <location>
        <begin position="1"/>
        <end position="10"/>
    </location>
</feature>
<evidence type="ECO:0000313" key="7">
    <source>
        <dbReference type="EMBL" id="CAG8725988.1"/>
    </source>
</evidence>
<feature type="region of interest" description="Disordered" evidence="6">
    <location>
        <begin position="1"/>
        <end position="37"/>
    </location>
</feature>
<keyword evidence="3" id="KW-0863">Zinc-finger</keyword>
<keyword evidence="4" id="KW-0862">Zinc</keyword>
<evidence type="ECO:0000256" key="6">
    <source>
        <dbReference type="SAM" id="MobiDB-lite"/>
    </source>
</evidence>
<proteinExistence type="predicted"/>
<dbReference type="Proteomes" id="UP000789396">
    <property type="component" value="Unassembled WGS sequence"/>
</dbReference>
<sequence>ESEFLTETDQVESKLIDKEPFNEETSTSDEIASSSQNNTKKLRKKALYATNRAPVRDFLWETDDGGNICQLCKQPFGSQTAISTINRHFETFHPSEFSLIRQPDAMIELLKEMNIGQKLLGITTDNAANMIAMGRVLKIKMDYEFNNNNVQHFRCGAHVLNIIVEEGIKLVKINTQHAVANSMRVKATSYWAHLNESSTISGLLDPCNKLSTYEINEREQAINKLHEIYKNYKPAEENKPSPPLPLSTTTIKSTRELF</sequence>
<evidence type="ECO:0000256" key="5">
    <source>
        <dbReference type="ARBA" id="ARBA00023242"/>
    </source>
</evidence>
<dbReference type="PANTHER" id="PTHR46481">
    <property type="entry name" value="ZINC FINGER BED DOMAIN-CONTAINING PROTEIN 4"/>
    <property type="match status" value="1"/>
</dbReference>
<evidence type="ECO:0000256" key="1">
    <source>
        <dbReference type="ARBA" id="ARBA00004123"/>
    </source>
</evidence>
<dbReference type="PANTHER" id="PTHR46481:SF10">
    <property type="entry name" value="ZINC FINGER BED DOMAIN-CONTAINING PROTEIN 39"/>
    <property type="match status" value="1"/>
</dbReference>
<feature type="non-terminal residue" evidence="7">
    <location>
        <position position="1"/>
    </location>
</feature>
<organism evidence="7 8">
    <name type="scientific">Racocetra fulgida</name>
    <dbReference type="NCBI Taxonomy" id="60492"/>
    <lineage>
        <taxon>Eukaryota</taxon>
        <taxon>Fungi</taxon>
        <taxon>Fungi incertae sedis</taxon>
        <taxon>Mucoromycota</taxon>
        <taxon>Glomeromycotina</taxon>
        <taxon>Glomeromycetes</taxon>
        <taxon>Diversisporales</taxon>
        <taxon>Gigasporaceae</taxon>
        <taxon>Racocetra</taxon>
    </lineage>
</organism>
<feature type="non-terminal residue" evidence="7">
    <location>
        <position position="258"/>
    </location>
</feature>
<dbReference type="InterPro" id="IPR052035">
    <property type="entry name" value="ZnF_BED_domain_contain"/>
</dbReference>
<dbReference type="EMBL" id="CAJVPZ010026581">
    <property type="protein sequence ID" value="CAG8725988.1"/>
    <property type="molecule type" value="Genomic_DNA"/>
</dbReference>
<evidence type="ECO:0000313" key="8">
    <source>
        <dbReference type="Proteomes" id="UP000789396"/>
    </source>
</evidence>